<comment type="similarity">
    <text evidence="5 7 9">Belongs to the PTH family.</text>
</comment>
<proteinExistence type="inferred from homology"/>
<feature type="binding site" evidence="7">
    <location>
        <position position="16"/>
    </location>
    <ligand>
        <name>tRNA</name>
        <dbReference type="ChEBI" id="CHEBI:17843"/>
    </ligand>
</feature>
<accession>W0DLL3</accession>
<dbReference type="RefSeq" id="WP_006747131.1">
    <property type="nucleotide sequence ID" value="NZ_CP007029.1"/>
</dbReference>
<dbReference type="OrthoDB" id="9800507at2"/>
<dbReference type="NCBIfam" id="TIGR00447">
    <property type="entry name" value="pth"/>
    <property type="match status" value="1"/>
</dbReference>
<dbReference type="GO" id="GO:0006515">
    <property type="term" value="P:protein quality control for misfolded or incompletely synthesized proteins"/>
    <property type="evidence" value="ECO:0007669"/>
    <property type="project" value="UniProtKB-UniRule"/>
</dbReference>
<sequence length="198" mass="21547">MPICLIAGLGNPGPRYADTRHNAGFWFVDHLVRRHGGVFRAESRFEGEVARVQVGATGCLLLKPLTFMNRSGGSLQKLAAFYRIPPEEILVVHDDLDLPVGTARLKMGGGHGGHNGLRDIHRHLGAEFARLRIGIGHPGHREAVIGYVLERPTRDEEAAMRESIDAALESAGDLIAGDWDKAVRELHARPAAENGKTS</sequence>
<dbReference type="PROSITE" id="PS01196">
    <property type="entry name" value="PEPT_TRNA_HYDROL_2"/>
    <property type="match status" value="1"/>
</dbReference>
<dbReference type="InterPro" id="IPR018171">
    <property type="entry name" value="Pept_tRNA_hydro_CS"/>
</dbReference>
<evidence type="ECO:0000256" key="1">
    <source>
        <dbReference type="ARBA" id="ARBA00013260"/>
    </source>
</evidence>
<dbReference type="GO" id="GO:0005737">
    <property type="term" value="C:cytoplasm"/>
    <property type="evidence" value="ECO:0007669"/>
    <property type="project" value="UniProtKB-SubCell"/>
</dbReference>
<dbReference type="EC" id="3.1.1.29" evidence="1 7"/>
<feature type="site" description="Stabilizes the basic form of H active site to accept a proton" evidence="7">
    <location>
        <position position="94"/>
    </location>
</feature>
<dbReference type="GO" id="GO:0004045">
    <property type="term" value="F:peptidyl-tRNA hydrolase activity"/>
    <property type="evidence" value="ECO:0007669"/>
    <property type="project" value="UniProtKB-UniRule"/>
</dbReference>
<evidence type="ECO:0000256" key="5">
    <source>
        <dbReference type="ARBA" id="ARBA00038063"/>
    </source>
</evidence>
<evidence type="ECO:0000313" key="11">
    <source>
        <dbReference type="Proteomes" id="UP000005289"/>
    </source>
</evidence>
<comment type="subunit">
    <text evidence="7">Monomer.</text>
</comment>
<reference evidence="10 11" key="1">
    <citation type="submission" date="2013-12" db="EMBL/GenBank/DDBJ databases">
        <authorList>
            <consortium name="DOE Joint Genome Institute"/>
            <person name="Muyzer G."/>
            <person name="Huntemann M."/>
            <person name="Han J."/>
            <person name="Chen A."/>
            <person name="Kyrpides N."/>
            <person name="Mavromatis K."/>
            <person name="Markowitz V."/>
            <person name="Palaniappan K."/>
            <person name="Ivanova N."/>
            <person name="Schaumberg A."/>
            <person name="Pati A."/>
            <person name="Liolios K."/>
            <person name="Nordberg H.P."/>
            <person name="Cantor M.N."/>
            <person name="Hua S.X."/>
            <person name="Woyke T."/>
        </authorList>
    </citation>
    <scope>NUCLEOTIDE SEQUENCE [LARGE SCALE GENOMIC DNA]</scope>
    <source>
        <strain evidence="10 11">ARh 1</strain>
    </source>
</reference>
<dbReference type="CDD" id="cd00462">
    <property type="entry name" value="PTH"/>
    <property type="match status" value="1"/>
</dbReference>
<dbReference type="HOGENOM" id="CLU_062456_3_1_6"/>
<evidence type="ECO:0000256" key="3">
    <source>
        <dbReference type="ARBA" id="ARBA00022801"/>
    </source>
</evidence>
<comment type="function">
    <text evidence="7">Hydrolyzes ribosome-free peptidyl-tRNAs (with 1 or more amino acids incorporated), which drop off the ribosome during protein synthesis, or as a result of ribosome stalling.</text>
</comment>
<dbReference type="GO" id="GO:0072344">
    <property type="term" value="P:rescue of stalled ribosome"/>
    <property type="evidence" value="ECO:0007669"/>
    <property type="project" value="UniProtKB-UniRule"/>
</dbReference>
<evidence type="ECO:0000256" key="6">
    <source>
        <dbReference type="ARBA" id="ARBA00050038"/>
    </source>
</evidence>
<protein>
    <recommendedName>
        <fullName evidence="6 7">Peptidyl-tRNA hydrolase</fullName>
        <shortName evidence="7">Pth</shortName>
        <ecNumber evidence="1 7">3.1.1.29</ecNumber>
    </recommendedName>
</protein>
<dbReference type="Pfam" id="PF01195">
    <property type="entry name" value="Pept_tRNA_hydro"/>
    <property type="match status" value="1"/>
</dbReference>
<dbReference type="Proteomes" id="UP000005289">
    <property type="component" value="Chromosome"/>
</dbReference>
<gene>
    <name evidence="7" type="primary">pth</name>
    <name evidence="10" type="ORF">THITH_14770</name>
</gene>
<comment type="subcellular location">
    <subcellularLocation>
        <location evidence="7">Cytoplasm</location>
    </subcellularLocation>
</comment>
<evidence type="ECO:0000256" key="2">
    <source>
        <dbReference type="ARBA" id="ARBA00022555"/>
    </source>
</evidence>
<dbReference type="AlphaFoldDB" id="W0DLL3"/>
<dbReference type="FunFam" id="3.40.50.1470:FF:000001">
    <property type="entry name" value="Peptidyl-tRNA hydrolase"/>
    <property type="match status" value="1"/>
</dbReference>
<dbReference type="Gene3D" id="3.40.50.1470">
    <property type="entry name" value="Peptidyl-tRNA hydrolase"/>
    <property type="match status" value="1"/>
</dbReference>
<feature type="site" description="Discriminates between blocked and unblocked aminoacyl-tRNA" evidence="7">
    <location>
        <position position="11"/>
    </location>
</feature>
<organism evidence="10 11">
    <name type="scientific">Thioalkalivibrio paradoxus ARh 1</name>
    <dbReference type="NCBI Taxonomy" id="713585"/>
    <lineage>
        <taxon>Bacteria</taxon>
        <taxon>Pseudomonadati</taxon>
        <taxon>Pseudomonadota</taxon>
        <taxon>Gammaproteobacteria</taxon>
        <taxon>Chromatiales</taxon>
        <taxon>Ectothiorhodospiraceae</taxon>
        <taxon>Thioalkalivibrio</taxon>
    </lineage>
</organism>
<dbReference type="EMBL" id="CP007029">
    <property type="protein sequence ID" value="AHE99331.1"/>
    <property type="molecule type" value="Genomic_DNA"/>
</dbReference>
<dbReference type="HAMAP" id="MF_00083">
    <property type="entry name" value="Pept_tRNA_hydro_bact"/>
    <property type="match status" value="1"/>
</dbReference>
<dbReference type="PROSITE" id="PS01195">
    <property type="entry name" value="PEPT_TRNA_HYDROL_1"/>
    <property type="match status" value="1"/>
</dbReference>
<evidence type="ECO:0000256" key="8">
    <source>
        <dbReference type="RuleBase" id="RU000673"/>
    </source>
</evidence>
<dbReference type="STRING" id="713585.THITH_14770"/>
<comment type="function">
    <text evidence="7">Catalyzes the release of premature peptidyl moieties from peptidyl-tRNA molecules trapped in stalled 50S ribosomal subunits, and thus maintains levels of free tRNAs and 50S ribosomes.</text>
</comment>
<dbReference type="InterPro" id="IPR001328">
    <property type="entry name" value="Pept_tRNA_hydro"/>
</dbReference>
<evidence type="ECO:0000256" key="4">
    <source>
        <dbReference type="ARBA" id="ARBA00022884"/>
    </source>
</evidence>
<feature type="active site" description="Proton acceptor" evidence="7">
    <location>
        <position position="21"/>
    </location>
</feature>
<dbReference type="GO" id="GO:0000049">
    <property type="term" value="F:tRNA binding"/>
    <property type="evidence" value="ECO:0007669"/>
    <property type="project" value="UniProtKB-UniRule"/>
</dbReference>
<dbReference type="PANTHER" id="PTHR17224:SF1">
    <property type="entry name" value="PEPTIDYL-TRNA HYDROLASE"/>
    <property type="match status" value="1"/>
</dbReference>
<keyword evidence="4 7" id="KW-0694">RNA-binding</keyword>
<feature type="binding site" evidence="7">
    <location>
        <position position="67"/>
    </location>
    <ligand>
        <name>tRNA</name>
        <dbReference type="ChEBI" id="CHEBI:17843"/>
    </ligand>
</feature>
<feature type="binding site" evidence="7">
    <location>
        <position position="115"/>
    </location>
    <ligand>
        <name>tRNA</name>
        <dbReference type="ChEBI" id="CHEBI:17843"/>
    </ligand>
</feature>
<name>W0DLL3_9GAMM</name>
<keyword evidence="7" id="KW-0963">Cytoplasm</keyword>
<evidence type="ECO:0000256" key="9">
    <source>
        <dbReference type="RuleBase" id="RU004320"/>
    </source>
</evidence>
<keyword evidence="2 7" id="KW-0820">tRNA-binding</keyword>
<dbReference type="SUPFAM" id="SSF53178">
    <property type="entry name" value="Peptidyl-tRNA hydrolase-like"/>
    <property type="match status" value="1"/>
</dbReference>
<keyword evidence="11" id="KW-1185">Reference proteome</keyword>
<evidence type="ECO:0000313" key="10">
    <source>
        <dbReference type="EMBL" id="AHE99331.1"/>
    </source>
</evidence>
<dbReference type="KEGG" id="tti:THITH_14770"/>
<keyword evidence="3 7" id="KW-0378">Hydrolase</keyword>
<comment type="catalytic activity">
    <reaction evidence="7 8">
        <text>an N-acyl-L-alpha-aminoacyl-tRNA + H2O = an N-acyl-L-amino acid + a tRNA + H(+)</text>
        <dbReference type="Rhea" id="RHEA:54448"/>
        <dbReference type="Rhea" id="RHEA-COMP:10123"/>
        <dbReference type="Rhea" id="RHEA-COMP:13883"/>
        <dbReference type="ChEBI" id="CHEBI:15377"/>
        <dbReference type="ChEBI" id="CHEBI:15378"/>
        <dbReference type="ChEBI" id="CHEBI:59874"/>
        <dbReference type="ChEBI" id="CHEBI:78442"/>
        <dbReference type="ChEBI" id="CHEBI:138191"/>
        <dbReference type="EC" id="3.1.1.29"/>
    </reaction>
</comment>
<feature type="binding site" evidence="7">
    <location>
        <position position="69"/>
    </location>
    <ligand>
        <name>tRNA</name>
        <dbReference type="ChEBI" id="CHEBI:17843"/>
    </ligand>
</feature>
<evidence type="ECO:0000256" key="7">
    <source>
        <dbReference type="HAMAP-Rule" id="MF_00083"/>
    </source>
</evidence>
<dbReference type="InterPro" id="IPR036416">
    <property type="entry name" value="Pept_tRNA_hydro_sf"/>
</dbReference>
<dbReference type="PANTHER" id="PTHR17224">
    <property type="entry name" value="PEPTIDYL-TRNA HYDROLASE"/>
    <property type="match status" value="1"/>
</dbReference>